<keyword evidence="2" id="KW-1185">Reference proteome</keyword>
<accession>A0A8J7FRZ5</accession>
<proteinExistence type="predicted"/>
<organism evidence="1 2">
    <name type="scientific">Chitinilyticum piscinae</name>
    <dbReference type="NCBI Taxonomy" id="2866724"/>
    <lineage>
        <taxon>Bacteria</taxon>
        <taxon>Pseudomonadati</taxon>
        <taxon>Pseudomonadota</taxon>
        <taxon>Betaproteobacteria</taxon>
        <taxon>Neisseriales</taxon>
        <taxon>Chitinibacteraceae</taxon>
        <taxon>Chitinilyticum</taxon>
    </lineage>
</organism>
<gene>
    <name evidence="1" type="ORF">INR99_10355</name>
</gene>
<dbReference type="RefSeq" id="WP_194116279.1">
    <property type="nucleotide sequence ID" value="NZ_JADFUA010000005.1"/>
</dbReference>
<dbReference type="Proteomes" id="UP000604481">
    <property type="component" value="Unassembled WGS sequence"/>
</dbReference>
<reference evidence="1 2" key="1">
    <citation type="submission" date="2020-10" db="EMBL/GenBank/DDBJ databases">
        <title>The genome sequence of Chitinilyticum litopenaei 4Y14.</title>
        <authorList>
            <person name="Liu Y."/>
        </authorList>
    </citation>
    <scope>NUCLEOTIDE SEQUENCE [LARGE SCALE GENOMIC DNA]</scope>
    <source>
        <strain evidence="1 2">4Y14</strain>
    </source>
</reference>
<evidence type="ECO:0000313" key="1">
    <source>
        <dbReference type="EMBL" id="MBE9609756.1"/>
    </source>
</evidence>
<dbReference type="AlphaFoldDB" id="A0A8J7FRZ5"/>
<protein>
    <submittedName>
        <fullName evidence="1">Uncharacterized protein</fullName>
    </submittedName>
</protein>
<sequence>MIAPVSLRERVLAELAAAFANVPRPVRFTAASHPGDDEREAREALLQRRGRDKLDLDDIAHPWDDPILSCTAPAKAWLLPTLARLALAQAPGGDWYAAQLVQVLYSGFSQNELYCFCNAAQRQAVAGWLGYLLEQEASRIDAHGLADEVLRCHALWSARPA</sequence>
<dbReference type="EMBL" id="JADFUA010000005">
    <property type="protein sequence ID" value="MBE9609756.1"/>
    <property type="molecule type" value="Genomic_DNA"/>
</dbReference>
<evidence type="ECO:0000313" key="2">
    <source>
        <dbReference type="Proteomes" id="UP000604481"/>
    </source>
</evidence>
<comment type="caution">
    <text evidence="1">The sequence shown here is derived from an EMBL/GenBank/DDBJ whole genome shotgun (WGS) entry which is preliminary data.</text>
</comment>
<name>A0A8J7FRZ5_9NEIS</name>